<sequence>MIERLNALAPMALGILRIVTGLLFVHFGLQKLFNFPVPFPVPLDALTISAGVLELVGGALVMIGFLTRPTAFILSGMMAVGYWIGHAPMGFYPAVNMGTGAILFCFIYLYLVCAGPGAWSVDGRLSLPWR</sequence>
<dbReference type="InterPro" id="IPR032808">
    <property type="entry name" value="DoxX"/>
</dbReference>
<feature type="transmembrane region" description="Helical" evidence="7">
    <location>
        <begin position="7"/>
        <end position="25"/>
    </location>
</feature>
<dbReference type="PANTHER" id="PTHR33452:SF4">
    <property type="entry name" value="BLL4328 PROTEIN"/>
    <property type="match status" value="1"/>
</dbReference>
<dbReference type="Pfam" id="PF07681">
    <property type="entry name" value="DoxX"/>
    <property type="match status" value="1"/>
</dbReference>
<evidence type="ECO:0000256" key="6">
    <source>
        <dbReference type="ARBA" id="ARBA00023136"/>
    </source>
</evidence>
<reference evidence="8" key="1">
    <citation type="submission" date="2022-03" db="EMBL/GenBank/DDBJ databases">
        <title>The complete genome sequence of a Methyloterrigena soli.</title>
        <authorList>
            <person name="Zi Z."/>
        </authorList>
    </citation>
    <scope>NUCLEOTIDE SEQUENCE</scope>
    <source>
        <strain evidence="8">M48</strain>
    </source>
</reference>
<evidence type="ECO:0000256" key="7">
    <source>
        <dbReference type="SAM" id="Phobius"/>
    </source>
</evidence>
<evidence type="ECO:0000256" key="3">
    <source>
        <dbReference type="ARBA" id="ARBA00022475"/>
    </source>
</evidence>
<dbReference type="PANTHER" id="PTHR33452">
    <property type="entry name" value="OXIDOREDUCTASE CATD-RELATED"/>
    <property type="match status" value="1"/>
</dbReference>
<comment type="subcellular location">
    <subcellularLocation>
        <location evidence="1">Cell membrane</location>
        <topology evidence="1">Multi-pass membrane protein</topology>
    </subcellularLocation>
</comment>
<evidence type="ECO:0000313" key="8">
    <source>
        <dbReference type="EMBL" id="MCI0126974.1"/>
    </source>
</evidence>
<organism evidence="8 9">
    <name type="scientific">Paradevosia shaoguanensis</name>
    <dbReference type="NCBI Taxonomy" id="1335043"/>
    <lineage>
        <taxon>Bacteria</taxon>
        <taxon>Pseudomonadati</taxon>
        <taxon>Pseudomonadota</taxon>
        <taxon>Alphaproteobacteria</taxon>
        <taxon>Hyphomicrobiales</taxon>
        <taxon>Devosiaceae</taxon>
        <taxon>Paradevosia</taxon>
    </lineage>
</organism>
<dbReference type="Proteomes" id="UP001156140">
    <property type="component" value="Unassembled WGS sequence"/>
</dbReference>
<evidence type="ECO:0000256" key="4">
    <source>
        <dbReference type="ARBA" id="ARBA00022692"/>
    </source>
</evidence>
<evidence type="ECO:0000256" key="1">
    <source>
        <dbReference type="ARBA" id="ARBA00004651"/>
    </source>
</evidence>
<feature type="transmembrane region" description="Helical" evidence="7">
    <location>
        <begin position="101"/>
        <end position="121"/>
    </location>
</feature>
<dbReference type="EMBL" id="JALAZD010000001">
    <property type="protein sequence ID" value="MCI0126974.1"/>
    <property type="molecule type" value="Genomic_DNA"/>
</dbReference>
<comment type="similarity">
    <text evidence="2">Belongs to the DoxX family.</text>
</comment>
<dbReference type="InterPro" id="IPR051907">
    <property type="entry name" value="DoxX-like_oxidoreductase"/>
</dbReference>
<dbReference type="GO" id="GO:0005886">
    <property type="term" value="C:plasma membrane"/>
    <property type="evidence" value="ECO:0007669"/>
    <property type="project" value="UniProtKB-SubCell"/>
</dbReference>
<evidence type="ECO:0000313" key="9">
    <source>
        <dbReference type="Proteomes" id="UP001156140"/>
    </source>
</evidence>
<accession>A0AA41UD67</accession>
<feature type="transmembrane region" description="Helical" evidence="7">
    <location>
        <begin position="72"/>
        <end position="95"/>
    </location>
</feature>
<protein>
    <submittedName>
        <fullName evidence="8">DoxX family protein</fullName>
    </submittedName>
</protein>
<dbReference type="RefSeq" id="WP_182397301.1">
    <property type="nucleotide sequence ID" value="NZ_CP068983.1"/>
</dbReference>
<comment type="caution">
    <text evidence="8">The sequence shown here is derived from an EMBL/GenBank/DDBJ whole genome shotgun (WGS) entry which is preliminary data.</text>
</comment>
<keyword evidence="9" id="KW-1185">Reference proteome</keyword>
<name>A0AA41UD67_9HYPH</name>
<keyword evidence="4 7" id="KW-0812">Transmembrane</keyword>
<gene>
    <name evidence="8" type="ORF">ML536_09055</name>
</gene>
<proteinExistence type="inferred from homology"/>
<keyword evidence="5 7" id="KW-1133">Transmembrane helix</keyword>
<evidence type="ECO:0000256" key="2">
    <source>
        <dbReference type="ARBA" id="ARBA00006679"/>
    </source>
</evidence>
<feature type="transmembrane region" description="Helical" evidence="7">
    <location>
        <begin position="45"/>
        <end position="65"/>
    </location>
</feature>
<keyword evidence="3" id="KW-1003">Cell membrane</keyword>
<dbReference type="AlphaFoldDB" id="A0AA41UD67"/>
<keyword evidence="6 7" id="KW-0472">Membrane</keyword>
<evidence type="ECO:0000256" key="5">
    <source>
        <dbReference type="ARBA" id="ARBA00022989"/>
    </source>
</evidence>